<feature type="chain" id="PRO_5037276483" evidence="4">
    <location>
        <begin position="30"/>
        <end position="217"/>
    </location>
</feature>
<dbReference type="InterPro" id="IPR015889">
    <property type="entry name" value="Intradiol_dOase_core"/>
</dbReference>
<dbReference type="Gene3D" id="2.60.130.10">
    <property type="entry name" value="Aromatic compound dioxygenase"/>
    <property type="match status" value="1"/>
</dbReference>
<keyword evidence="4" id="KW-0732">Signal</keyword>
<dbReference type="Pfam" id="PF00775">
    <property type="entry name" value="Dioxygenase_C"/>
    <property type="match status" value="1"/>
</dbReference>
<feature type="signal peptide" evidence="4">
    <location>
        <begin position="1"/>
        <end position="29"/>
    </location>
</feature>
<protein>
    <submittedName>
        <fullName evidence="6">Intradiol ring-cleavage dioxygenase</fullName>
    </submittedName>
</protein>
<evidence type="ECO:0000313" key="7">
    <source>
        <dbReference type="Proteomes" id="UP000770889"/>
    </source>
</evidence>
<proteinExistence type="inferred from homology"/>
<dbReference type="EMBL" id="JAHHGM010000015">
    <property type="protein sequence ID" value="MBT2990317.1"/>
    <property type="molecule type" value="Genomic_DNA"/>
</dbReference>
<evidence type="ECO:0000256" key="4">
    <source>
        <dbReference type="SAM" id="SignalP"/>
    </source>
</evidence>
<dbReference type="InterPro" id="IPR039387">
    <property type="entry name" value="3_4-PCD"/>
</dbReference>
<sequence>MNRNYNRRELLLNTASLASLSLLPGASIATSLIKTPQQTAGPFYPTRIPLDSDNNLVDVEGRERPAEGQVTHIFGRLLDTSGRPVRNAQIEIWQCDANGFYHHPRDRGGVADPNFQGFGRTLVDSNGGYRFRTIRPVAYPGRTPHIHVRVLGIGFQSFTTQMYVAGEADNDNDFILKRVRNQQARDSIIVPLEPAPAIEVDALAGNFDIVLGLSPSI</sequence>
<organism evidence="6 7">
    <name type="scientific">Candidatus Thiodiazotropha taylori</name>
    <dbReference type="NCBI Taxonomy" id="2792791"/>
    <lineage>
        <taxon>Bacteria</taxon>
        <taxon>Pseudomonadati</taxon>
        <taxon>Pseudomonadota</taxon>
        <taxon>Gammaproteobacteria</taxon>
        <taxon>Chromatiales</taxon>
        <taxon>Sedimenticolaceae</taxon>
        <taxon>Candidatus Thiodiazotropha</taxon>
    </lineage>
</organism>
<accession>A0A944QUN7</accession>
<evidence type="ECO:0000259" key="5">
    <source>
        <dbReference type="PROSITE" id="PS00083"/>
    </source>
</evidence>
<keyword evidence="2 6" id="KW-0223">Dioxygenase</keyword>
<dbReference type="AlphaFoldDB" id="A0A944QUN7"/>
<evidence type="ECO:0000256" key="3">
    <source>
        <dbReference type="ARBA" id="ARBA00023002"/>
    </source>
</evidence>
<dbReference type="InterPro" id="IPR050770">
    <property type="entry name" value="Intradiol_RC_Dioxygenase"/>
</dbReference>
<comment type="caution">
    <text evidence="6">The sequence shown here is derived from an EMBL/GenBank/DDBJ whole genome shotgun (WGS) entry which is preliminary data.</text>
</comment>
<dbReference type="Proteomes" id="UP000770889">
    <property type="component" value="Unassembled WGS sequence"/>
</dbReference>
<dbReference type="SUPFAM" id="SSF49482">
    <property type="entry name" value="Aromatic compound dioxygenase"/>
    <property type="match status" value="1"/>
</dbReference>
<dbReference type="InterPro" id="IPR000627">
    <property type="entry name" value="Intradiol_dOase_C"/>
</dbReference>
<evidence type="ECO:0000256" key="1">
    <source>
        <dbReference type="ARBA" id="ARBA00007825"/>
    </source>
</evidence>
<dbReference type="PANTHER" id="PTHR33711:SF9">
    <property type="entry name" value="PROTOCATECHUATE 3,4-DIOXYGENASE ALPHA CHAIN"/>
    <property type="match status" value="1"/>
</dbReference>
<dbReference type="GO" id="GO:0018578">
    <property type="term" value="F:protocatechuate 3,4-dioxygenase activity"/>
    <property type="evidence" value="ECO:0007669"/>
    <property type="project" value="InterPro"/>
</dbReference>
<name>A0A944QUN7_9GAMM</name>
<dbReference type="PROSITE" id="PS00083">
    <property type="entry name" value="INTRADIOL_DIOXYGENAS"/>
    <property type="match status" value="1"/>
</dbReference>
<evidence type="ECO:0000313" key="6">
    <source>
        <dbReference type="EMBL" id="MBT2990317.1"/>
    </source>
</evidence>
<evidence type="ECO:0000256" key="2">
    <source>
        <dbReference type="ARBA" id="ARBA00022964"/>
    </source>
</evidence>
<dbReference type="CDD" id="cd03459">
    <property type="entry name" value="3_4-PCD"/>
    <property type="match status" value="1"/>
</dbReference>
<keyword evidence="3" id="KW-0560">Oxidoreductase</keyword>
<comment type="similarity">
    <text evidence="1">Belongs to the intradiol ring-cleavage dioxygenase family.</text>
</comment>
<dbReference type="PANTHER" id="PTHR33711">
    <property type="entry name" value="DIOXYGENASE, PUTATIVE (AFU_ORTHOLOGUE AFUA_2G02910)-RELATED"/>
    <property type="match status" value="1"/>
</dbReference>
<feature type="domain" description="Intradiol ring-cleavage dioxygenases" evidence="5">
    <location>
        <begin position="73"/>
        <end position="101"/>
    </location>
</feature>
<reference evidence="6 7" key="1">
    <citation type="submission" date="2021-05" db="EMBL/GenBank/DDBJ databases">
        <title>Genetic and Functional Diversity in Clade A Lucinid endosymbionts from the Bahamas.</title>
        <authorList>
            <person name="Giani N.M."/>
            <person name="Engel A.S."/>
            <person name="Campbell B.J."/>
        </authorList>
    </citation>
    <scope>NUCLEOTIDE SEQUENCE [LARGE SCALE GENOMIC DNA]</scope>
    <source>
        <strain evidence="6">LUC16012Gg_MoonRockCtena</strain>
    </source>
</reference>
<dbReference type="GO" id="GO:0008199">
    <property type="term" value="F:ferric iron binding"/>
    <property type="evidence" value="ECO:0007669"/>
    <property type="project" value="InterPro"/>
</dbReference>
<gene>
    <name evidence="6" type="ORF">KME65_15285</name>
</gene>